<gene>
    <name evidence="2" type="ORF">URODEC1_LOCUS16725</name>
</gene>
<reference evidence="2 3" key="2">
    <citation type="submission" date="2024-10" db="EMBL/GenBank/DDBJ databases">
        <authorList>
            <person name="Ryan C."/>
        </authorList>
    </citation>
    <scope>NUCLEOTIDE SEQUENCE [LARGE SCALE GENOMIC DNA]</scope>
</reference>
<evidence type="ECO:0000313" key="3">
    <source>
        <dbReference type="Proteomes" id="UP001497457"/>
    </source>
</evidence>
<feature type="compositionally biased region" description="Basic and acidic residues" evidence="1">
    <location>
        <begin position="203"/>
        <end position="220"/>
    </location>
</feature>
<feature type="region of interest" description="Disordered" evidence="1">
    <location>
        <begin position="199"/>
        <end position="220"/>
    </location>
</feature>
<proteinExistence type="predicted"/>
<accession>A0ABC8WS60</accession>
<dbReference type="AlphaFoldDB" id="A0ABC8WS60"/>
<evidence type="ECO:0000256" key="1">
    <source>
        <dbReference type="SAM" id="MobiDB-lite"/>
    </source>
</evidence>
<sequence>MAAAAAAHVACVPAVRLSSRLQLAISFIPPPSTTRRGGRRRGGRSAAALTADVRVVIRRHFPVAVPRGAGGGSGVRIVQEVAEDMALRRRPAQELRAPGRVARSLAEDVLSRVAHPFDRGAVAAAGGEICARVAAACADPRVDAGGGVRVLVMVDTFARPVVPLRRSRPPPCKPVMMTWSGGAAGVKDVIARAEEPCTGLEPPAKEQTRHVGVIGDRRPSSPVEERFQGWLPW</sequence>
<organism evidence="2 3">
    <name type="scientific">Urochloa decumbens</name>
    <dbReference type="NCBI Taxonomy" id="240449"/>
    <lineage>
        <taxon>Eukaryota</taxon>
        <taxon>Viridiplantae</taxon>
        <taxon>Streptophyta</taxon>
        <taxon>Embryophyta</taxon>
        <taxon>Tracheophyta</taxon>
        <taxon>Spermatophyta</taxon>
        <taxon>Magnoliopsida</taxon>
        <taxon>Liliopsida</taxon>
        <taxon>Poales</taxon>
        <taxon>Poaceae</taxon>
        <taxon>PACMAD clade</taxon>
        <taxon>Panicoideae</taxon>
        <taxon>Panicodae</taxon>
        <taxon>Paniceae</taxon>
        <taxon>Melinidinae</taxon>
        <taxon>Urochloa</taxon>
    </lineage>
</organism>
<protein>
    <submittedName>
        <fullName evidence="2">Uncharacterized protein</fullName>
    </submittedName>
</protein>
<reference evidence="3" key="1">
    <citation type="submission" date="2024-06" db="EMBL/GenBank/DDBJ databases">
        <authorList>
            <person name="Ryan C."/>
        </authorList>
    </citation>
    <scope>NUCLEOTIDE SEQUENCE [LARGE SCALE GENOMIC DNA]</scope>
</reference>
<dbReference type="Proteomes" id="UP001497457">
    <property type="component" value="Chromosome 13rd"/>
</dbReference>
<evidence type="ECO:0000313" key="2">
    <source>
        <dbReference type="EMBL" id="CAL4914161.1"/>
    </source>
</evidence>
<name>A0ABC8WS60_9POAL</name>
<keyword evidence="3" id="KW-1185">Reference proteome</keyword>
<dbReference type="EMBL" id="OZ075123">
    <property type="protein sequence ID" value="CAL4914161.1"/>
    <property type="molecule type" value="Genomic_DNA"/>
</dbReference>